<keyword evidence="2" id="KW-1185">Reference proteome</keyword>
<comment type="caution">
    <text evidence="1">The sequence shown here is derived from an EMBL/GenBank/DDBJ whole genome shotgun (WGS) entry which is preliminary data.</text>
</comment>
<evidence type="ECO:0000313" key="2">
    <source>
        <dbReference type="Proteomes" id="UP000680865"/>
    </source>
</evidence>
<evidence type="ECO:0000313" key="1">
    <source>
        <dbReference type="EMBL" id="GIM76281.1"/>
    </source>
</evidence>
<dbReference type="Proteomes" id="UP000680865">
    <property type="component" value="Unassembled WGS sequence"/>
</dbReference>
<proteinExistence type="predicted"/>
<reference evidence="1" key="1">
    <citation type="submission" date="2021-03" db="EMBL/GenBank/DDBJ databases">
        <title>Whole genome shotgun sequence of Actinoplanes consettensis NBRC 14913.</title>
        <authorList>
            <person name="Komaki H."/>
            <person name="Tamura T."/>
        </authorList>
    </citation>
    <scope>NUCLEOTIDE SEQUENCE</scope>
    <source>
        <strain evidence="1">NBRC 14913</strain>
    </source>
</reference>
<sequence length="67" mass="7623">MDSKQPPLSLVVVWTQDSAVAAAYKVDAQRWSELSSELMDTIEARFARLEPRRRVHDFVAGLHLTEP</sequence>
<gene>
    <name evidence="1" type="ORF">Aco04nite_49590</name>
</gene>
<accession>A0A919SRJ1</accession>
<protein>
    <submittedName>
        <fullName evidence="1">Uncharacterized protein</fullName>
    </submittedName>
</protein>
<dbReference type="AlphaFoldDB" id="A0A919SRJ1"/>
<dbReference type="EMBL" id="BOQP01000027">
    <property type="protein sequence ID" value="GIM76281.1"/>
    <property type="molecule type" value="Genomic_DNA"/>
</dbReference>
<organism evidence="1 2">
    <name type="scientific">Winogradskya consettensis</name>
    <dbReference type="NCBI Taxonomy" id="113560"/>
    <lineage>
        <taxon>Bacteria</taxon>
        <taxon>Bacillati</taxon>
        <taxon>Actinomycetota</taxon>
        <taxon>Actinomycetes</taxon>
        <taxon>Micromonosporales</taxon>
        <taxon>Micromonosporaceae</taxon>
        <taxon>Winogradskya</taxon>
    </lineage>
</organism>
<name>A0A919SRJ1_9ACTN</name>